<dbReference type="AlphaFoldDB" id="F2E8C7"/>
<accession>F2E8C7</accession>
<dbReference type="Pfam" id="PF12776">
    <property type="entry name" value="Myb_DNA-bind_3"/>
    <property type="match status" value="1"/>
</dbReference>
<dbReference type="PANTHER" id="PTHR47069:SF13">
    <property type="entry name" value="MYB_SANT-LIKE DOMAIN-CONTAINING PROTEIN"/>
    <property type="match status" value="1"/>
</dbReference>
<protein>
    <submittedName>
        <fullName evidence="2">Predicted protein</fullName>
    </submittedName>
</protein>
<evidence type="ECO:0000259" key="1">
    <source>
        <dbReference type="Pfam" id="PF12776"/>
    </source>
</evidence>
<dbReference type="EMBL" id="AK372401">
    <property type="protein sequence ID" value="BAK03599.1"/>
    <property type="molecule type" value="mRNA"/>
</dbReference>
<dbReference type="PANTHER" id="PTHR47069">
    <property type="match status" value="1"/>
</dbReference>
<dbReference type="InterPro" id="IPR024752">
    <property type="entry name" value="Myb/SANT-like_dom"/>
</dbReference>
<feature type="domain" description="Myb/SANT-like" evidence="1">
    <location>
        <begin position="8"/>
        <end position="74"/>
    </location>
</feature>
<proteinExistence type="evidence at transcript level"/>
<sequence>MRNGAAFWNQHDTDVFCEICKEEIDAGNTTVDGCLNAQGYSNLQLKFNDITQRGYVKEHFKYRWNSLKYQYTRFTNPPDNLSVLEELFGKAHVGKLLDIPLVEDLGEDEQETARVGIGSSDEDAELTLSGMRKPSLAKCKVSSPVVHVLTMKEGEDPLLLEYKKENFGEDKQEAARINIGRSDEDAELTLSAMKKTNLGKRKVSSPMGDMLTKEDNKPLLLVYKKKDLGEDKDEATQVSVDGSDEDAELPTSAMRKLKLVKREDSSPTVAAASMTEDKHLLPGNYKKARNDDHTATADAFSCDSGTVPTMREAVRLIRECGVSEATDLFYTATRTVVMNPEYRELFALIRTREGRLDWLQRAHDEYAMRVHLSASK</sequence>
<reference evidence="2" key="1">
    <citation type="journal article" date="2011" name="Plant Physiol.">
        <title>Comprehensive sequence analysis of 24,783 barley full-length cDNAs derived from 12 clone libraries.</title>
        <authorList>
            <person name="Matsumoto T."/>
            <person name="Tanaka T."/>
            <person name="Sakai H."/>
            <person name="Amano N."/>
            <person name="Kanamori H."/>
            <person name="Kurita K."/>
            <person name="Kikuta A."/>
            <person name="Kamiya K."/>
            <person name="Yamamoto M."/>
            <person name="Ikawa H."/>
            <person name="Fujii N."/>
            <person name="Hori K."/>
            <person name="Itoh T."/>
            <person name="Sato K."/>
        </authorList>
    </citation>
    <scope>NUCLEOTIDE SEQUENCE</scope>
    <source>
        <tissue evidence="2">Flower</tissue>
    </source>
</reference>
<evidence type="ECO:0000313" key="2">
    <source>
        <dbReference type="EMBL" id="BAK03599.1"/>
    </source>
</evidence>
<organism evidence="2">
    <name type="scientific">Hordeum vulgare subsp. vulgare</name>
    <name type="common">Domesticated barley</name>
    <dbReference type="NCBI Taxonomy" id="112509"/>
    <lineage>
        <taxon>Eukaryota</taxon>
        <taxon>Viridiplantae</taxon>
        <taxon>Streptophyta</taxon>
        <taxon>Embryophyta</taxon>
        <taxon>Tracheophyta</taxon>
        <taxon>Spermatophyta</taxon>
        <taxon>Magnoliopsida</taxon>
        <taxon>Liliopsida</taxon>
        <taxon>Poales</taxon>
        <taxon>Poaceae</taxon>
        <taxon>BOP clade</taxon>
        <taxon>Pooideae</taxon>
        <taxon>Triticodae</taxon>
        <taxon>Triticeae</taxon>
        <taxon>Hordeinae</taxon>
        <taxon>Hordeum</taxon>
    </lineage>
</organism>
<name>F2E8C7_HORVV</name>